<dbReference type="PANTHER" id="PTHR42789">
    <property type="entry name" value="D-ISOMER SPECIFIC 2-HYDROXYACID DEHYDROGENASE FAMILY PROTEIN (AFU_ORTHOLOGUE AFUA_6G10090)"/>
    <property type="match status" value="1"/>
</dbReference>
<dbReference type="Gene3D" id="3.40.50.720">
    <property type="entry name" value="NAD(P)-binding Rossmann-like Domain"/>
    <property type="match status" value="2"/>
</dbReference>
<dbReference type="AlphaFoldDB" id="A0A955DZ74"/>
<dbReference type="PANTHER" id="PTHR42789:SF1">
    <property type="entry name" value="D-ISOMER SPECIFIC 2-HYDROXYACID DEHYDROGENASE FAMILY PROTEIN (AFU_ORTHOLOGUE AFUA_6G10090)"/>
    <property type="match status" value="1"/>
</dbReference>
<dbReference type="InterPro" id="IPR006140">
    <property type="entry name" value="D-isomer_DH_NAD-bd"/>
</dbReference>
<dbReference type="InterPro" id="IPR050857">
    <property type="entry name" value="D-2-hydroxyacid_DH"/>
</dbReference>
<proteinExistence type="inferred from homology"/>
<dbReference type="Pfam" id="PF00389">
    <property type="entry name" value="2-Hacid_dh"/>
    <property type="match status" value="1"/>
</dbReference>
<dbReference type="SUPFAM" id="SSF51735">
    <property type="entry name" value="NAD(P)-binding Rossmann-fold domains"/>
    <property type="match status" value="1"/>
</dbReference>
<evidence type="ECO:0000256" key="2">
    <source>
        <dbReference type="ARBA" id="ARBA00023002"/>
    </source>
</evidence>
<dbReference type="FunFam" id="3.40.50.720:FF:000203">
    <property type="entry name" value="D-3-phosphoglycerate dehydrogenase (SerA)"/>
    <property type="match status" value="1"/>
</dbReference>
<accession>A0A955DZ74</accession>
<evidence type="ECO:0000313" key="7">
    <source>
        <dbReference type="EMBL" id="MCA9301866.1"/>
    </source>
</evidence>
<dbReference type="Pfam" id="PF02826">
    <property type="entry name" value="2-Hacid_dh_C"/>
    <property type="match status" value="1"/>
</dbReference>
<dbReference type="Proteomes" id="UP000714817">
    <property type="component" value="Unassembled WGS sequence"/>
</dbReference>
<sequence>MKLLITREIPDAGIKILEQYPSIEIDYRKGPPLSEEALLKAVVGVDAILPVIPDKITQKIIEAAGQNLKIIAHYAVGYDNIDIETATKNKVYVSNTPGDLTESVAEFTLGLIYALSKNIVTADKFVRNGNYQFWDPMLFLGPTLRNKVLGIIGMGRIGQHLARLAHGGLKMKILYSDPKEHIDIEKECDAKKVELEELLTNSDFVSLNCPLIESTRHLINQKELELMKPTAYLINTARGPIVNEAALYEALKNNTIEGAALDVFEDEPSLYNGLTSLNNIILTPHIASATREARIQMARMAAQNIIDVLIKGTAPTNLVNMELADKIGKIA</sequence>
<evidence type="ECO:0000259" key="5">
    <source>
        <dbReference type="Pfam" id="PF00389"/>
    </source>
</evidence>
<dbReference type="PROSITE" id="PS00671">
    <property type="entry name" value="D_2_HYDROXYACID_DH_3"/>
    <property type="match status" value="1"/>
</dbReference>
<evidence type="ECO:0000256" key="1">
    <source>
        <dbReference type="ARBA" id="ARBA00005854"/>
    </source>
</evidence>
<dbReference type="EMBL" id="JAGQNY010000002">
    <property type="protein sequence ID" value="MCA9301866.1"/>
    <property type="molecule type" value="Genomic_DNA"/>
</dbReference>
<gene>
    <name evidence="7" type="ORF">KDA10_00675</name>
</gene>
<dbReference type="PROSITE" id="PS00670">
    <property type="entry name" value="D_2_HYDROXYACID_DH_2"/>
    <property type="match status" value="1"/>
</dbReference>
<dbReference type="InterPro" id="IPR006139">
    <property type="entry name" value="D-isomer_2_OHA_DH_cat_dom"/>
</dbReference>
<reference evidence="7" key="1">
    <citation type="submission" date="2020-04" db="EMBL/GenBank/DDBJ databases">
        <authorList>
            <person name="Zhang T."/>
        </authorList>
    </citation>
    <scope>NUCLEOTIDE SEQUENCE</scope>
    <source>
        <strain evidence="7">HKST-UBA80</strain>
    </source>
</reference>
<comment type="similarity">
    <text evidence="1 4">Belongs to the D-isomer specific 2-hydroxyacid dehydrogenase family.</text>
</comment>
<reference evidence="7" key="2">
    <citation type="journal article" date="2021" name="Microbiome">
        <title>Successional dynamics and alternative stable states in a saline activated sludge microbial community over 9 years.</title>
        <authorList>
            <person name="Wang Y."/>
            <person name="Ye J."/>
            <person name="Ju F."/>
            <person name="Liu L."/>
            <person name="Boyd J.A."/>
            <person name="Deng Y."/>
            <person name="Parks D.H."/>
            <person name="Jiang X."/>
            <person name="Yin X."/>
            <person name="Woodcroft B.J."/>
            <person name="Tyson G.W."/>
            <person name="Hugenholtz P."/>
            <person name="Polz M.F."/>
            <person name="Zhang T."/>
        </authorList>
    </citation>
    <scope>NUCLEOTIDE SEQUENCE</scope>
    <source>
        <strain evidence="7">HKST-UBA80</strain>
    </source>
</reference>
<keyword evidence="3" id="KW-0520">NAD</keyword>
<dbReference type="CDD" id="cd05301">
    <property type="entry name" value="GDH"/>
    <property type="match status" value="1"/>
</dbReference>
<evidence type="ECO:0000313" key="8">
    <source>
        <dbReference type="Proteomes" id="UP000714817"/>
    </source>
</evidence>
<keyword evidence="2 4" id="KW-0560">Oxidoreductase</keyword>
<feature type="domain" description="D-isomer specific 2-hydroxyacid dehydrogenase catalytic" evidence="5">
    <location>
        <begin position="4"/>
        <end position="320"/>
    </location>
</feature>
<evidence type="ECO:0000256" key="3">
    <source>
        <dbReference type="ARBA" id="ARBA00023027"/>
    </source>
</evidence>
<dbReference type="SUPFAM" id="SSF52283">
    <property type="entry name" value="Formate/glycerate dehydrogenase catalytic domain-like"/>
    <property type="match status" value="1"/>
</dbReference>
<evidence type="ECO:0000259" key="6">
    <source>
        <dbReference type="Pfam" id="PF02826"/>
    </source>
</evidence>
<dbReference type="InterPro" id="IPR036291">
    <property type="entry name" value="NAD(P)-bd_dom_sf"/>
</dbReference>
<name>A0A955DZ74_UNCKA</name>
<comment type="caution">
    <text evidence="7">The sequence shown here is derived from an EMBL/GenBank/DDBJ whole genome shotgun (WGS) entry which is preliminary data.</text>
</comment>
<protein>
    <submittedName>
        <fullName evidence="7">D-glycerate dehydrogenase</fullName>
    </submittedName>
</protein>
<evidence type="ECO:0000256" key="4">
    <source>
        <dbReference type="RuleBase" id="RU003719"/>
    </source>
</evidence>
<dbReference type="InterPro" id="IPR029753">
    <property type="entry name" value="D-isomer_DH_CS"/>
</dbReference>
<dbReference type="GO" id="GO:0051287">
    <property type="term" value="F:NAD binding"/>
    <property type="evidence" value="ECO:0007669"/>
    <property type="project" value="InterPro"/>
</dbReference>
<organism evidence="7 8">
    <name type="scientific">candidate division WWE3 bacterium</name>
    <dbReference type="NCBI Taxonomy" id="2053526"/>
    <lineage>
        <taxon>Bacteria</taxon>
        <taxon>Katanobacteria</taxon>
    </lineage>
</organism>
<feature type="domain" description="D-isomer specific 2-hydroxyacid dehydrogenase NAD-binding" evidence="6">
    <location>
        <begin position="109"/>
        <end position="287"/>
    </location>
</feature>
<dbReference type="GO" id="GO:0016616">
    <property type="term" value="F:oxidoreductase activity, acting on the CH-OH group of donors, NAD or NADP as acceptor"/>
    <property type="evidence" value="ECO:0007669"/>
    <property type="project" value="InterPro"/>
</dbReference>